<dbReference type="AlphaFoldDB" id="A0A0A3XKN6"/>
<evidence type="ECO:0000313" key="2">
    <source>
        <dbReference type="Proteomes" id="UP000030377"/>
    </source>
</evidence>
<evidence type="ECO:0000313" key="1">
    <source>
        <dbReference type="EMBL" id="KGT73716.1"/>
    </source>
</evidence>
<gene>
    <name evidence="1" type="ORF">MA20_42985</name>
</gene>
<dbReference type="RefSeq" id="WP_041960506.1">
    <property type="nucleotide sequence ID" value="NZ_JRPN01000042.1"/>
</dbReference>
<protein>
    <submittedName>
        <fullName evidence="1">Uncharacterized protein</fullName>
    </submittedName>
</protein>
<proteinExistence type="predicted"/>
<accession>A0A0A3XKN6</accession>
<comment type="caution">
    <text evidence="1">The sequence shown here is derived from an EMBL/GenBank/DDBJ whole genome shotgun (WGS) entry which is preliminary data.</text>
</comment>
<dbReference type="Proteomes" id="UP000030377">
    <property type="component" value="Unassembled WGS sequence"/>
</dbReference>
<organism evidence="1 2">
    <name type="scientific">Bradyrhizobium japonicum</name>
    <dbReference type="NCBI Taxonomy" id="375"/>
    <lineage>
        <taxon>Bacteria</taxon>
        <taxon>Pseudomonadati</taxon>
        <taxon>Pseudomonadota</taxon>
        <taxon>Alphaproteobacteria</taxon>
        <taxon>Hyphomicrobiales</taxon>
        <taxon>Nitrobacteraceae</taxon>
        <taxon>Bradyrhizobium</taxon>
    </lineage>
</organism>
<name>A0A0A3XKN6_BRAJP</name>
<reference evidence="1 2" key="1">
    <citation type="submission" date="2014-09" db="EMBL/GenBank/DDBJ databases">
        <title>Draft genome of Bradyrhizobium japonicum Is-34.</title>
        <authorList>
            <person name="Tsurumaru H."/>
            <person name="Yamakawa T."/>
            <person name="Hashimoto S."/>
            <person name="Okizaki K."/>
            <person name="Kanesaki Y."/>
            <person name="Yoshikawa H."/>
            <person name="Yajima S."/>
        </authorList>
    </citation>
    <scope>NUCLEOTIDE SEQUENCE [LARGE SCALE GENOMIC DNA]</scope>
    <source>
        <strain evidence="1 2">Is-34</strain>
    </source>
</reference>
<sequence length="103" mass="10862">MTSKPRKHATGKTLARSRAYASAATALRITAAEFQAWQAELDLSNGEAAAVLFISPNTVTAARQNGGTAELGLKCRAVLAGIGAADAWADVRRLGRVHKAMRE</sequence>
<dbReference type="EMBL" id="JRPN01000042">
    <property type="protein sequence ID" value="KGT73716.1"/>
    <property type="molecule type" value="Genomic_DNA"/>
</dbReference>